<evidence type="ECO:0000313" key="2">
    <source>
        <dbReference type="EMBL" id="KUJ78572.1"/>
    </source>
</evidence>
<keyword evidence="1" id="KW-0732">Signal</keyword>
<dbReference type="AlphaFoldDB" id="A0A0X3TS75"/>
<dbReference type="Proteomes" id="UP000053690">
    <property type="component" value="Unassembled WGS sequence"/>
</dbReference>
<dbReference type="RefSeq" id="WP_068337559.1">
    <property type="nucleotide sequence ID" value="NZ_LQBP01000006.1"/>
</dbReference>
<dbReference type="OrthoDB" id="7708878at2"/>
<keyword evidence="3" id="KW-1185">Reference proteome</keyword>
<accession>A0A0X3TS75</accession>
<proteinExistence type="predicted"/>
<gene>
    <name evidence="2" type="ORF">AVO44_12740</name>
</gene>
<sequence length="118" mass="12213">MLRFVIAAVILSSSSAIAQESTLAATDGKNALGTVPCASGGAPLASCHAELRHHDDGTTTLAVALVAGEVRSIYFSDGVPTSSSSPSNLSHEIRGDMTVIFIDPDEVYEVPTAALKRQ</sequence>
<name>A0A0X3TS75_9RHOB</name>
<evidence type="ECO:0000313" key="3">
    <source>
        <dbReference type="Proteomes" id="UP000053690"/>
    </source>
</evidence>
<organism evidence="2 3">
    <name type="scientific">Ruegeria profundi</name>
    <dbReference type="NCBI Taxonomy" id="1685378"/>
    <lineage>
        <taxon>Bacteria</taxon>
        <taxon>Pseudomonadati</taxon>
        <taxon>Pseudomonadota</taxon>
        <taxon>Alphaproteobacteria</taxon>
        <taxon>Rhodobacterales</taxon>
        <taxon>Roseobacteraceae</taxon>
        <taxon>Ruegeria</taxon>
    </lineage>
</organism>
<dbReference type="EMBL" id="LQBP01000006">
    <property type="protein sequence ID" value="KUJ78572.1"/>
    <property type="molecule type" value="Genomic_DNA"/>
</dbReference>
<protein>
    <submittedName>
        <fullName evidence="2">Uncharacterized protein</fullName>
    </submittedName>
</protein>
<feature type="signal peptide" evidence="1">
    <location>
        <begin position="1"/>
        <end position="18"/>
    </location>
</feature>
<evidence type="ECO:0000256" key="1">
    <source>
        <dbReference type="SAM" id="SignalP"/>
    </source>
</evidence>
<dbReference type="STRING" id="1685378.AVO44_12740"/>
<reference evidence="3" key="1">
    <citation type="submission" date="2015-12" db="EMBL/GenBank/DDBJ databases">
        <authorList>
            <person name="Zhang G."/>
            <person name="Stingl U."/>
        </authorList>
    </citation>
    <scope>NUCLEOTIDE SEQUENCE [LARGE SCALE GENOMIC DNA]</scope>
    <source>
        <strain evidence="3">ZGT108</strain>
    </source>
</reference>
<comment type="caution">
    <text evidence="2">The sequence shown here is derived from an EMBL/GenBank/DDBJ whole genome shotgun (WGS) entry which is preliminary data.</text>
</comment>
<feature type="chain" id="PRO_5007054304" evidence="1">
    <location>
        <begin position="19"/>
        <end position="118"/>
    </location>
</feature>